<protein>
    <submittedName>
        <fullName evidence="11">D-arabinose 5-phosphate isomerase</fullName>
    </submittedName>
</protein>
<sequence>MKVAKNHQSIARSVLQAEAEAIQNAIAQLDEQFDDAVDTLLACAGRLVVTGVGKSALIGQKIVATLNSTGTPALFMHAADAIHGDLGMIQHNDVVMAISKSGNTAEIKALVPLLKRAEVPLIALVSDRKSYLARHADFVLLAHAEREADPLNLAPTTSTTVALALGDALAVSLLDARGFTRQDFARYHPGGSLGKKLYLKVVDIFPHNACPCVSPDAMVRDVIFTISANRLGATAVVDQAGLLAGIITDGDIRRMAYQHNAFWELHAQDVMTPTPVCISPDDYAVEALRLMQEKNISQLVVADQKQVKGFVHLHDLLREGLV</sequence>
<dbReference type="PANTHER" id="PTHR42745:SF1">
    <property type="entry name" value="ARABINOSE 5-PHOSPHATE ISOMERASE KDSD"/>
    <property type="match status" value="1"/>
</dbReference>
<feature type="coiled-coil region" evidence="8">
    <location>
        <begin position="12"/>
        <end position="39"/>
    </location>
</feature>
<feature type="domain" description="SIS" evidence="10">
    <location>
        <begin position="36"/>
        <end position="179"/>
    </location>
</feature>
<dbReference type="GO" id="GO:0046872">
    <property type="term" value="F:metal ion binding"/>
    <property type="evidence" value="ECO:0007669"/>
    <property type="project" value="UniProtKB-KW"/>
</dbReference>
<keyword evidence="3 7" id="KW-0129">CBS domain</keyword>
<feature type="domain" description="CBS" evidence="9">
    <location>
        <begin position="271"/>
        <end position="322"/>
    </location>
</feature>
<comment type="similarity">
    <text evidence="1 4">Belongs to the SIS family. GutQ/KpsF subfamily.</text>
</comment>
<dbReference type="PROSITE" id="PS51371">
    <property type="entry name" value="CBS"/>
    <property type="match status" value="2"/>
</dbReference>
<dbReference type="CDD" id="cd05014">
    <property type="entry name" value="SIS_Kpsf"/>
    <property type="match status" value="1"/>
</dbReference>
<keyword evidence="2" id="KW-0677">Repeat</keyword>
<dbReference type="InterPro" id="IPR050986">
    <property type="entry name" value="GutQ/KpsF_isomerases"/>
</dbReference>
<dbReference type="Gene3D" id="3.10.580.10">
    <property type="entry name" value="CBS-domain"/>
    <property type="match status" value="1"/>
</dbReference>
<feature type="domain" description="CBS" evidence="9">
    <location>
        <begin position="204"/>
        <end position="262"/>
    </location>
</feature>
<evidence type="ECO:0000256" key="3">
    <source>
        <dbReference type="ARBA" id="ARBA00023122"/>
    </source>
</evidence>
<dbReference type="CDD" id="cd04604">
    <property type="entry name" value="CBS_pair_SIS_assoc"/>
    <property type="match status" value="1"/>
</dbReference>
<evidence type="ECO:0000256" key="4">
    <source>
        <dbReference type="PIRNR" id="PIRNR004692"/>
    </source>
</evidence>
<dbReference type="KEGG" id="smon:AWR27_21205"/>
<dbReference type="Pfam" id="PF01380">
    <property type="entry name" value="SIS"/>
    <property type="match status" value="1"/>
</dbReference>
<dbReference type="Proteomes" id="UP000187941">
    <property type="component" value="Chromosome"/>
</dbReference>
<dbReference type="InterPro" id="IPR046342">
    <property type="entry name" value="CBS_dom_sf"/>
</dbReference>
<dbReference type="SMART" id="SM00116">
    <property type="entry name" value="CBS"/>
    <property type="match status" value="2"/>
</dbReference>
<gene>
    <name evidence="11" type="ORF">AWR27_21205</name>
</gene>
<dbReference type="InterPro" id="IPR000644">
    <property type="entry name" value="CBS_dom"/>
</dbReference>
<dbReference type="SUPFAM" id="SSF53697">
    <property type="entry name" value="SIS domain"/>
    <property type="match status" value="1"/>
</dbReference>
<dbReference type="STRING" id="1178516.AWR27_21205"/>
<evidence type="ECO:0000256" key="1">
    <source>
        <dbReference type="ARBA" id="ARBA00008165"/>
    </source>
</evidence>
<evidence type="ECO:0000256" key="8">
    <source>
        <dbReference type="SAM" id="Coils"/>
    </source>
</evidence>
<dbReference type="EMBL" id="CP014263">
    <property type="protein sequence ID" value="AQG81605.1"/>
    <property type="molecule type" value="Genomic_DNA"/>
</dbReference>
<feature type="site" description="Catalytically relevant" evidence="6">
    <location>
        <position position="54"/>
    </location>
</feature>
<dbReference type="InterPro" id="IPR004800">
    <property type="entry name" value="KdsD/KpsF-type"/>
</dbReference>
<evidence type="ECO:0000256" key="6">
    <source>
        <dbReference type="PIRSR" id="PIRSR004692-3"/>
    </source>
</evidence>
<dbReference type="GO" id="GO:0005975">
    <property type="term" value="P:carbohydrate metabolic process"/>
    <property type="evidence" value="ECO:0007669"/>
    <property type="project" value="InterPro"/>
</dbReference>
<reference evidence="11 12" key="1">
    <citation type="submission" date="2016-01" db="EMBL/GenBank/DDBJ databases">
        <authorList>
            <person name="Oliw E.H."/>
        </authorList>
    </citation>
    <scope>NUCLEOTIDE SEQUENCE [LARGE SCALE GENOMIC DNA]</scope>
    <source>
        <strain evidence="11 12">DY10</strain>
    </source>
</reference>
<dbReference type="GO" id="GO:0019146">
    <property type="term" value="F:arabinose-5-phosphate isomerase activity"/>
    <property type="evidence" value="ECO:0007669"/>
    <property type="project" value="UniProtKB-ARBA"/>
</dbReference>
<keyword evidence="12" id="KW-1185">Reference proteome</keyword>
<evidence type="ECO:0000259" key="10">
    <source>
        <dbReference type="PROSITE" id="PS51464"/>
    </source>
</evidence>
<dbReference type="PIRSF" id="PIRSF004692">
    <property type="entry name" value="KdsD_KpsF"/>
    <property type="match status" value="1"/>
</dbReference>
<dbReference type="RefSeq" id="WP_077133071.1">
    <property type="nucleotide sequence ID" value="NZ_CP014263.1"/>
</dbReference>
<accession>A0A1P9X1Y3</accession>
<keyword evidence="5" id="KW-0862">Zinc</keyword>
<evidence type="ECO:0000256" key="5">
    <source>
        <dbReference type="PIRSR" id="PIRSR004692-2"/>
    </source>
</evidence>
<dbReference type="FunFam" id="3.40.50.10490:FF:000011">
    <property type="entry name" value="Arabinose 5-phosphate isomerase"/>
    <property type="match status" value="1"/>
</dbReference>
<dbReference type="InterPro" id="IPR001347">
    <property type="entry name" value="SIS_dom"/>
</dbReference>
<evidence type="ECO:0000259" key="9">
    <source>
        <dbReference type="PROSITE" id="PS51371"/>
    </source>
</evidence>
<dbReference type="OrthoDB" id="9762536at2"/>
<feature type="site" description="Catalytically relevant" evidence="6">
    <location>
        <position position="188"/>
    </location>
</feature>
<name>A0A1P9X1Y3_9BACT</name>
<dbReference type="AlphaFoldDB" id="A0A1P9X1Y3"/>
<keyword evidence="11" id="KW-0413">Isomerase</keyword>
<feature type="site" description="Catalytically relevant" evidence="6">
    <location>
        <position position="147"/>
    </location>
</feature>
<dbReference type="GO" id="GO:1901135">
    <property type="term" value="P:carbohydrate derivative metabolic process"/>
    <property type="evidence" value="ECO:0007669"/>
    <property type="project" value="InterPro"/>
</dbReference>
<keyword evidence="5" id="KW-0479">Metal-binding</keyword>
<proteinExistence type="inferred from homology"/>
<dbReference type="NCBIfam" id="TIGR00393">
    <property type="entry name" value="kpsF"/>
    <property type="match status" value="1"/>
</dbReference>
<feature type="binding site" evidence="5">
    <location>
        <position position="77"/>
    </location>
    <ligand>
        <name>Zn(2+)</name>
        <dbReference type="ChEBI" id="CHEBI:29105"/>
    </ligand>
</feature>
<evidence type="ECO:0000256" key="7">
    <source>
        <dbReference type="PROSITE-ProRule" id="PRU00703"/>
    </source>
</evidence>
<dbReference type="PROSITE" id="PS51464">
    <property type="entry name" value="SIS"/>
    <property type="match status" value="1"/>
</dbReference>
<evidence type="ECO:0000313" key="12">
    <source>
        <dbReference type="Proteomes" id="UP000187941"/>
    </source>
</evidence>
<dbReference type="Pfam" id="PF00571">
    <property type="entry name" value="CBS"/>
    <property type="match status" value="2"/>
</dbReference>
<evidence type="ECO:0000256" key="2">
    <source>
        <dbReference type="ARBA" id="ARBA00022737"/>
    </source>
</evidence>
<dbReference type="InterPro" id="IPR046348">
    <property type="entry name" value="SIS_dom_sf"/>
</dbReference>
<organism evidence="11 12">
    <name type="scientific">Spirosoma montaniterrae</name>
    <dbReference type="NCBI Taxonomy" id="1178516"/>
    <lineage>
        <taxon>Bacteria</taxon>
        <taxon>Pseudomonadati</taxon>
        <taxon>Bacteroidota</taxon>
        <taxon>Cytophagia</taxon>
        <taxon>Cytophagales</taxon>
        <taxon>Cytophagaceae</taxon>
        <taxon>Spirosoma</taxon>
    </lineage>
</organism>
<dbReference type="InterPro" id="IPR035474">
    <property type="entry name" value="SIS_Kpsf"/>
</dbReference>
<dbReference type="Gene3D" id="3.40.50.10490">
    <property type="entry name" value="Glucose-6-phosphate isomerase like protein, domain 1"/>
    <property type="match status" value="1"/>
</dbReference>
<feature type="site" description="Catalytically relevant" evidence="6">
    <location>
        <position position="106"/>
    </location>
</feature>
<dbReference type="GO" id="GO:0097367">
    <property type="term" value="F:carbohydrate derivative binding"/>
    <property type="evidence" value="ECO:0007669"/>
    <property type="project" value="InterPro"/>
</dbReference>
<evidence type="ECO:0000313" key="11">
    <source>
        <dbReference type="EMBL" id="AQG81605.1"/>
    </source>
</evidence>
<dbReference type="PANTHER" id="PTHR42745">
    <property type="match status" value="1"/>
</dbReference>
<keyword evidence="8" id="KW-0175">Coiled coil</keyword>